<dbReference type="RefSeq" id="XP_018709313.1">
    <property type="nucleotide sequence ID" value="XM_018859189.1"/>
</dbReference>
<dbReference type="OrthoDB" id="2441642at2759"/>
<dbReference type="STRING" id="869754.A0A1A0GZ35"/>
<evidence type="ECO:0000313" key="2">
    <source>
        <dbReference type="EMBL" id="OBA17016.1"/>
    </source>
</evidence>
<feature type="compositionally biased region" description="Polar residues" evidence="1">
    <location>
        <begin position="214"/>
        <end position="231"/>
    </location>
</feature>
<feature type="region of interest" description="Disordered" evidence="1">
    <location>
        <begin position="209"/>
        <end position="245"/>
    </location>
</feature>
<comment type="caution">
    <text evidence="2">The sequence shown here is derived from an EMBL/GenBank/DDBJ whole genome shotgun (WGS) entry which is preliminary data.</text>
</comment>
<dbReference type="GO" id="GO:0003714">
    <property type="term" value="F:transcription corepressor activity"/>
    <property type="evidence" value="ECO:0007669"/>
    <property type="project" value="InterPro"/>
</dbReference>
<proteinExistence type="predicted"/>
<dbReference type="GeneID" id="30032165"/>
<gene>
    <name evidence="2" type="ORF">METBIDRAFT_80183</name>
</gene>
<dbReference type="InterPro" id="IPR013927">
    <property type="entry name" value="TF_Opi1_Ccg-8"/>
</dbReference>
<dbReference type="GO" id="GO:0030968">
    <property type="term" value="P:endoplasmic reticulum unfolded protein response"/>
    <property type="evidence" value="ECO:0007669"/>
    <property type="project" value="TreeGrafter"/>
</dbReference>
<evidence type="ECO:0000256" key="1">
    <source>
        <dbReference type="SAM" id="MobiDB-lite"/>
    </source>
</evidence>
<feature type="region of interest" description="Disordered" evidence="1">
    <location>
        <begin position="1"/>
        <end position="43"/>
    </location>
</feature>
<name>A0A1A0GZ35_9ASCO</name>
<sequence>MPHPKQIKRKLSETSNAEPPRYADIVSPSWNSGSQQEPRDEDLVSAAEALTRLTNSATPPPSFHETHCTLALQTASPSSSTPVTEAGTQIHPIVKRVNTISKLPLVTNAVKYYETSKKNYATFNYAAGIVEKAAMPVFSKIEVNLNNKHQAKLEERARIKKKRRINKKHEKHEIKKRIKFCLHILKLANENISSKVVDLQEKMKETEALKTVKSESPTPVCQLTNESQTPGLSPEELTPISTNSPEKALETNNEIVATVKKIVHVISNFRPSSLNVGDDTNGGPNDDVKLKKTIREIILSLPKQVSQTVPGAQKAPHQAISFARESLDMIGRLTTVFNEQLEKAEHWVDRSTDDMSIDSLVSESPAPSELTKIDRPGVVRLKSEESFHSLYSQNDSA</sequence>
<evidence type="ECO:0000313" key="3">
    <source>
        <dbReference type="Proteomes" id="UP000092555"/>
    </source>
</evidence>
<accession>A0A1A0GZ35</accession>
<dbReference type="GO" id="GO:0008654">
    <property type="term" value="P:phospholipid biosynthetic process"/>
    <property type="evidence" value="ECO:0007669"/>
    <property type="project" value="TreeGrafter"/>
</dbReference>
<dbReference type="GO" id="GO:0005634">
    <property type="term" value="C:nucleus"/>
    <property type="evidence" value="ECO:0007669"/>
    <property type="project" value="TreeGrafter"/>
</dbReference>
<protein>
    <submittedName>
        <fullName evidence="2">Uncharacterized protein</fullName>
    </submittedName>
</protein>
<dbReference type="EMBL" id="LXTC01000010">
    <property type="protein sequence ID" value="OBA17016.1"/>
    <property type="molecule type" value="Genomic_DNA"/>
</dbReference>
<dbReference type="GO" id="GO:0006357">
    <property type="term" value="P:regulation of transcription by RNA polymerase II"/>
    <property type="evidence" value="ECO:0007669"/>
    <property type="project" value="TreeGrafter"/>
</dbReference>
<dbReference type="AlphaFoldDB" id="A0A1A0GZ35"/>
<dbReference type="Pfam" id="PF08618">
    <property type="entry name" value="Opi1"/>
    <property type="match status" value="1"/>
</dbReference>
<reference evidence="2 3" key="1">
    <citation type="submission" date="2016-05" db="EMBL/GenBank/DDBJ databases">
        <title>Comparative genomics of biotechnologically important yeasts.</title>
        <authorList>
            <consortium name="DOE Joint Genome Institute"/>
            <person name="Riley R."/>
            <person name="Haridas S."/>
            <person name="Wolfe K.H."/>
            <person name="Lopes M.R."/>
            <person name="Hittinger C.T."/>
            <person name="Goker M."/>
            <person name="Salamov A."/>
            <person name="Wisecaver J."/>
            <person name="Long T.M."/>
            <person name="Aerts A.L."/>
            <person name="Barry K."/>
            <person name="Choi C."/>
            <person name="Clum A."/>
            <person name="Coughlan A.Y."/>
            <person name="Deshpande S."/>
            <person name="Douglass A.P."/>
            <person name="Hanson S.J."/>
            <person name="Klenk H.-P."/>
            <person name="LaButti K."/>
            <person name="Lapidus A."/>
            <person name="Lindquist E."/>
            <person name="Lipzen A."/>
            <person name="Meier-kolthoff J.P."/>
            <person name="Ohm R.A."/>
            <person name="Otillar R.P."/>
            <person name="Pangilinan J."/>
            <person name="Peng Y."/>
            <person name="Rokas A."/>
            <person name="Rosa C.A."/>
            <person name="Scheuner C."/>
            <person name="Sibirny A.A."/>
            <person name="Slot J.C."/>
            <person name="Stielow J.B."/>
            <person name="Sun H."/>
            <person name="Kurtzman C.P."/>
            <person name="Blackwell M."/>
            <person name="Grigoriev I.V."/>
            <person name="Jeffries T.W."/>
        </authorList>
    </citation>
    <scope>NUCLEOTIDE SEQUENCE [LARGE SCALE GENOMIC DNA]</scope>
    <source>
        <strain evidence="2 3">NRRL YB-4993</strain>
    </source>
</reference>
<organism evidence="2 3">
    <name type="scientific">Metschnikowia bicuspidata var. bicuspidata NRRL YB-4993</name>
    <dbReference type="NCBI Taxonomy" id="869754"/>
    <lineage>
        <taxon>Eukaryota</taxon>
        <taxon>Fungi</taxon>
        <taxon>Dikarya</taxon>
        <taxon>Ascomycota</taxon>
        <taxon>Saccharomycotina</taxon>
        <taxon>Pichiomycetes</taxon>
        <taxon>Metschnikowiaceae</taxon>
        <taxon>Metschnikowia</taxon>
    </lineage>
</organism>
<dbReference type="PANTHER" id="PTHR38406:SF1">
    <property type="entry name" value="TRANSCRIPTIONAL REPRESSOR OPI1"/>
    <property type="match status" value="1"/>
</dbReference>
<dbReference type="GO" id="GO:0005783">
    <property type="term" value="C:endoplasmic reticulum"/>
    <property type="evidence" value="ECO:0007669"/>
    <property type="project" value="TreeGrafter"/>
</dbReference>
<keyword evidence="3" id="KW-1185">Reference proteome</keyword>
<dbReference type="PANTHER" id="PTHR38406">
    <property type="entry name" value="TRANSCRIPTIONAL REPRESSOR OPI1"/>
    <property type="match status" value="1"/>
</dbReference>
<feature type="region of interest" description="Disordered" evidence="1">
    <location>
        <begin position="358"/>
        <end position="377"/>
    </location>
</feature>
<dbReference type="Proteomes" id="UP000092555">
    <property type="component" value="Unassembled WGS sequence"/>
</dbReference>